<protein>
    <recommendedName>
        <fullName evidence="3">DUF3223 domain-containing protein</fullName>
    </recommendedName>
</protein>
<gene>
    <name evidence="1" type="ordered locus">Nham_0898</name>
</gene>
<evidence type="ECO:0008006" key="3">
    <source>
        <dbReference type="Google" id="ProtNLM"/>
    </source>
</evidence>
<dbReference type="Pfam" id="PF11523">
    <property type="entry name" value="DUF3223"/>
    <property type="match status" value="1"/>
</dbReference>
<dbReference type="STRING" id="323097.Nham_0898"/>
<name>Q1QPT7_NITHX</name>
<dbReference type="RefSeq" id="WP_011509459.1">
    <property type="nucleotide sequence ID" value="NC_007964.1"/>
</dbReference>
<dbReference type="OrthoDB" id="892817at2"/>
<dbReference type="AlphaFoldDB" id="Q1QPT7"/>
<dbReference type="Proteomes" id="UP000001953">
    <property type="component" value="Chromosome"/>
</dbReference>
<dbReference type="KEGG" id="nha:Nham_0898"/>
<dbReference type="InterPro" id="IPR044673">
    <property type="entry name" value="DCL-like"/>
</dbReference>
<dbReference type="Gene3D" id="3.10.450.40">
    <property type="match status" value="1"/>
</dbReference>
<evidence type="ECO:0000313" key="2">
    <source>
        <dbReference type="Proteomes" id="UP000001953"/>
    </source>
</evidence>
<dbReference type="HOGENOM" id="CLU_2343829_0_0_5"/>
<keyword evidence="2" id="KW-1185">Reference proteome</keyword>
<evidence type="ECO:0000313" key="1">
    <source>
        <dbReference type="EMBL" id="ABE61760.1"/>
    </source>
</evidence>
<dbReference type="eggNOG" id="ENOG5032RIR">
    <property type="taxonomic scope" value="Bacteria"/>
</dbReference>
<organism evidence="1 2">
    <name type="scientific">Nitrobacter hamburgensis (strain DSM 10229 / NCIMB 13809 / X14)</name>
    <dbReference type="NCBI Taxonomy" id="323097"/>
    <lineage>
        <taxon>Bacteria</taxon>
        <taxon>Pseudomonadati</taxon>
        <taxon>Pseudomonadota</taxon>
        <taxon>Alphaproteobacteria</taxon>
        <taxon>Hyphomicrobiales</taxon>
        <taxon>Nitrobacteraceae</taxon>
        <taxon>Nitrobacter</taxon>
    </lineage>
</organism>
<sequence>MVKKPITIGPHHFSKKGDAATFLKTMLHKYDVGDKVSAGDAAVLLAALALHPDAAAKMGAGITHFSVRSADFGSKCFWVNRIDGSTEKFSYKACIRG</sequence>
<reference evidence="1 2" key="1">
    <citation type="submission" date="2006-03" db="EMBL/GenBank/DDBJ databases">
        <title>Complete sequence of chromosome of Nitrobacter hamburgensis X14.</title>
        <authorList>
            <consortium name="US DOE Joint Genome Institute"/>
            <person name="Copeland A."/>
            <person name="Lucas S."/>
            <person name="Lapidus A."/>
            <person name="Barry K."/>
            <person name="Detter J.C."/>
            <person name="Glavina del Rio T."/>
            <person name="Hammon N."/>
            <person name="Israni S."/>
            <person name="Dalin E."/>
            <person name="Tice H."/>
            <person name="Pitluck S."/>
            <person name="Chain P."/>
            <person name="Malfatti S."/>
            <person name="Shin M."/>
            <person name="Vergez L."/>
            <person name="Schmutz J."/>
            <person name="Larimer F."/>
            <person name="Land M."/>
            <person name="Hauser L."/>
            <person name="Kyrpides N."/>
            <person name="Ivanova N."/>
            <person name="Ward B."/>
            <person name="Arp D."/>
            <person name="Klotz M."/>
            <person name="Stein L."/>
            <person name="O'Mullan G."/>
            <person name="Starkenburg S."/>
            <person name="Sayavedra L."/>
            <person name="Poret-Peterson A.T."/>
            <person name="Gentry M.E."/>
            <person name="Bruce D."/>
            <person name="Richardson P."/>
        </authorList>
    </citation>
    <scope>NUCLEOTIDE SEQUENCE [LARGE SCALE GENOMIC DNA]</scope>
    <source>
        <strain evidence="2">DSM 10229 / NCIMB 13809 / X14</strain>
    </source>
</reference>
<accession>Q1QPT7</accession>
<dbReference type="PANTHER" id="PTHR33415:SF12">
    <property type="entry name" value="PROTEIN EMBRYO DEFECTIVE 514"/>
    <property type="match status" value="1"/>
</dbReference>
<dbReference type="PANTHER" id="PTHR33415">
    <property type="entry name" value="PROTEIN EMBRYO DEFECTIVE 514"/>
    <property type="match status" value="1"/>
</dbReference>
<dbReference type="EMBL" id="CP000319">
    <property type="protein sequence ID" value="ABE61760.1"/>
    <property type="molecule type" value="Genomic_DNA"/>
</dbReference>
<proteinExistence type="predicted"/>